<dbReference type="InterPro" id="IPR036084">
    <property type="entry name" value="Ser_inhib-like_sf"/>
</dbReference>
<dbReference type="InterPro" id="IPR014853">
    <property type="entry name" value="VWF/SSPO/ZAN-like_Cys-rich_dom"/>
</dbReference>
<reference evidence="4 5" key="1">
    <citation type="submission" date="2017-03" db="EMBL/GenBank/DDBJ databases">
        <title>Genome of the blue death feigning beetle - Asbolus verrucosus.</title>
        <authorList>
            <person name="Rider S.D."/>
        </authorList>
    </citation>
    <scope>NUCLEOTIDE SEQUENCE [LARGE SCALE GENOMIC DNA]</scope>
    <source>
        <strain evidence="4">Butters</strain>
        <tissue evidence="4">Head and leg muscle</tissue>
    </source>
</reference>
<sequence length="431" mass="47702">MDRYILINKTETLYLKVFSQQLVQIEVQESLWNRTEGLCGNIDGDASNDMLNNVGHQPQTVSNLAISWKVENLETECNDLPSEEHACPDDEVEGSKGHQATLFCRKLLYDQRFAPCHSIIDVSILLDACRWDYCSCQKQEPSLCACETMNVYVRACSQEGVKNLAEWRDDKTCPMQCTGGRIYKSCGPAAGQPGCGASTEEVDDGNKDGCVEGCYCPDGTVLHENRCIIRDQCPCKLRSKSFPPGAECVEGCNCPEGEALDDDGECVPIGECNCQFDGLQFHAGYKEIRSASKGPELYLGLVVQWDKGTRVYVKVDPRWKDKIKGLCGNYNDNDADDFQTPSGGITEASAKIFGDSWKLQTYCPEALEITNTCDDRPERKVWAVKQCGILKSSLFSPCHSEVPVDIYLEKCIFDACACDQGGDCECLCTAL</sequence>
<comment type="caution">
    <text evidence="4">The sequence shown here is derived from an EMBL/GenBank/DDBJ whole genome shotgun (WGS) entry which is preliminary data.</text>
</comment>
<gene>
    <name evidence="4" type="ORF">BDFB_009146</name>
</gene>
<evidence type="ECO:0000256" key="2">
    <source>
        <dbReference type="ARBA" id="ARBA00023180"/>
    </source>
</evidence>
<dbReference type="AlphaFoldDB" id="A0A482VFP4"/>
<dbReference type="Pfam" id="PF01826">
    <property type="entry name" value="TIL"/>
    <property type="match status" value="1"/>
</dbReference>
<keyword evidence="1" id="KW-1015">Disulfide bond</keyword>
<dbReference type="Proteomes" id="UP000292052">
    <property type="component" value="Unassembled WGS sequence"/>
</dbReference>
<dbReference type="OrthoDB" id="6765421at2759"/>
<dbReference type="Gene3D" id="2.10.25.10">
    <property type="entry name" value="Laminin"/>
    <property type="match status" value="1"/>
</dbReference>
<dbReference type="InterPro" id="IPR001846">
    <property type="entry name" value="VWF_type-D"/>
</dbReference>
<protein>
    <submittedName>
        <fullName evidence="4">C8, VWD, and/or TIL domain containing protein</fullName>
    </submittedName>
</protein>
<dbReference type="SMART" id="SM00832">
    <property type="entry name" value="C8"/>
    <property type="match status" value="2"/>
</dbReference>
<feature type="domain" description="VWFD" evidence="3">
    <location>
        <begin position="295"/>
        <end position="364"/>
    </location>
</feature>
<feature type="domain" description="VWFD" evidence="3">
    <location>
        <begin position="1"/>
        <end position="78"/>
    </location>
</feature>
<keyword evidence="5" id="KW-1185">Reference proteome</keyword>
<evidence type="ECO:0000313" key="4">
    <source>
        <dbReference type="EMBL" id="RZC00579.1"/>
    </source>
</evidence>
<dbReference type="InterPro" id="IPR050780">
    <property type="entry name" value="Mucin_vWF_Thrombospondin_sf"/>
</dbReference>
<organism evidence="4 5">
    <name type="scientific">Asbolus verrucosus</name>
    <name type="common">Desert ironclad beetle</name>
    <dbReference type="NCBI Taxonomy" id="1661398"/>
    <lineage>
        <taxon>Eukaryota</taxon>
        <taxon>Metazoa</taxon>
        <taxon>Ecdysozoa</taxon>
        <taxon>Arthropoda</taxon>
        <taxon>Hexapoda</taxon>
        <taxon>Insecta</taxon>
        <taxon>Pterygota</taxon>
        <taxon>Neoptera</taxon>
        <taxon>Endopterygota</taxon>
        <taxon>Coleoptera</taxon>
        <taxon>Polyphaga</taxon>
        <taxon>Cucujiformia</taxon>
        <taxon>Tenebrionidae</taxon>
        <taxon>Pimeliinae</taxon>
        <taxon>Asbolus</taxon>
    </lineage>
</organism>
<dbReference type="CDD" id="cd19941">
    <property type="entry name" value="TIL"/>
    <property type="match status" value="2"/>
</dbReference>
<dbReference type="Pfam" id="PF00094">
    <property type="entry name" value="VWD"/>
    <property type="match status" value="2"/>
</dbReference>
<proteinExistence type="predicted"/>
<evidence type="ECO:0000259" key="3">
    <source>
        <dbReference type="PROSITE" id="PS51233"/>
    </source>
</evidence>
<dbReference type="PANTHER" id="PTHR11339:SF386">
    <property type="entry name" value="HEMOLECTIN, ISOFORM A"/>
    <property type="match status" value="1"/>
</dbReference>
<accession>A0A482VFP4</accession>
<dbReference type="SUPFAM" id="SSF57567">
    <property type="entry name" value="Serine protease inhibitors"/>
    <property type="match status" value="2"/>
</dbReference>
<dbReference type="GO" id="GO:0031012">
    <property type="term" value="C:extracellular matrix"/>
    <property type="evidence" value="ECO:0007669"/>
    <property type="project" value="TreeGrafter"/>
</dbReference>
<dbReference type="EMBL" id="QDEB01105817">
    <property type="protein sequence ID" value="RZC00579.1"/>
    <property type="molecule type" value="Genomic_DNA"/>
</dbReference>
<evidence type="ECO:0000313" key="5">
    <source>
        <dbReference type="Proteomes" id="UP000292052"/>
    </source>
</evidence>
<feature type="non-terminal residue" evidence="4">
    <location>
        <position position="431"/>
    </location>
</feature>
<dbReference type="Pfam" id="PF08742">
    <property type="entry name" value="C8"/>
    <property type="match status" value="2"/>
</dbReference>
<keyword evidence="2" id="KW-0325">Glycoprotein</keyword>
<dbReference type="InterPro" id="IPR002919">
    <property type="entry name" value="TIL_dom"/>
</dbReference>
<evidence type="ECO:0000256" key="1">
    <source>
        <dbReference type="ARBA" id="ARBA00023157"/>
    </source>
</evidence>
<dbReference type="PROSITE" id="PS51233">
    <property type="entry name" value="VWFD"/>
    <property type="match status" value="2"/>
</dbReference>
<name>A0A482VFP4_ASBVE</name>
<dbReference type="GO" id="GO:0005615">
    <property type="term" value="C:extracellular space"/>
    <property type="evidence" value="ECO:0007669"/>
    <property type="project" value="TreeGrafter"/>
</dbReference>
<dbReference type="PANTHER" id="PTHR11339">
    <property type="entry name" value="EXTRACELLULAR MATRIX GLYCOPROTEIN RELATED"/>
    <property type="match status" value="1"/>
</dbReference>
<dbReference type="STRING" id="1661398.A0A482VFP4"/>